<evidence type="ECO:0000313" key="2">
    <source>
        <dbReference type="Proteomes" id="UP000054498"/>
    </source>
</evidence>
<feature type="non-terminal residue" evidence="1">
    <location>
        <position position="1"/>
    </location>
</feature>
<reference evidence="1 2" key="1">
    <citation type="journal article" date="2013" name="BMC Genomics">
        <title>Reconstruction of the lipid metabolism for the microalga Monoraphidium neglectum from its genome sequence reveals characteristics suitable for biofuel production.</title>
        <authorList>
            <person name="Bogen C."/>
            <person name="Al-Dilaimi A."/>
            <person name="Albersmeier A."/>
            <person name="Wichmann J."/>
            <person name="Grundmann M."/>
            <person name="Rupp O."/>
            <person name="Lauersen K.J."/>
            <person name="Blifernez-Klassen O."/>
            <person name="Kalinowski J."/>
            <person name="Goesmann A."/>
            <person name="Mussgnug J.H."/>
            <person name="Kruse O."/>
        </authorList>
    </citation>
    <scope>NUCLEOTIDE SEQUENCE [LARGE SCALE GENOMIC DNA]</scope>
    <source>
        <strain evidence="1 2">SAG 48.87</strain>
    </source>
</reference>
<dbReference type="AlphaFoldDB" id="A0A0D2KDA6"/>
<dbReference type="RefSeq" id="XP_013892803.1">
    <property type="nucleotide sequence ID" value="XM_014037349.1"/>
</dbReference>
<dbReference type="Proteomes" id="UP000054498">
    <property type="component" value="Unassembled WGS sequence"/>
</dbReference>
<sequence length="78" mass="8106">AAVGTVGGLLERVDVIIVESEARPPADHRSGAVYGMLYQRLGFLGFLHQPWGPAGLRLGWARQPAGRAAARAAVAAAS</sequence>
<name>A0A0D2KDA6_9CHLO</name>
<dbReference type="EMBL" id="KK104526">
    <property type="protein sequence ID" value="KIY93783.1"/>
    <property type="molecule type" value="Genomic_DNA"/>
</dbReference>
<accession>A0A0D2KDA6</accession>
<dbReference type="GeneID" id="25731714"/>
<organism evidence="1 2">
    <name type="scientific">Monoraphidium neglectum</name>
    <dbReference type="NCBI Taxonomy" id="145388"/>
    <lineage>
        <taxon>Eukaryota</taxon>
        <taxon>Viridiplantae</taxon>
        <taxon>Chlorophyta</taxon>
        <taxon>core chlorophytes</taxon>
        <taxon>Chlorophyceae</taxon>
        <taxon>CS clade</taxon>
        <taxon>Sphaeropleales</taxon>
        <taxon>Selenastraceae</taxon>
        <taxon>Monoraphidium</taxon>
    </lineage>
</organism>
<gene>
    <name evidence="1" type="ORF">MNEG_14178</name>
</gene>
<protein>
    <submittedName>
        <fullName evidence="1">Uncharacterized protein</fullName>
    </submittedName>
</protein>
<evidence type="ECO:0000313" key="1">
    <source>
        <dbReference type="EMBL" id="KIY93783.1"/>
    </source>
</evidence>
<keyword evidence="2" id="KW-1185">Reference proteome</keyword>
<proteinExistence type="predicted"/>
<dbReference type="KEGG" id="mng:MNEG_14178"/>